<accession>A0A4U0UI89</accession>
<proteinExistence type="predicted"/>
<evidence type="ECO:0000256" key="1">
    <source>
        <dbReference type="SAM" id="MobiDB-lite"/>
    </source>
</evidence>
<dbReference type="InterPro" id="IPR000719">
    <property type="entry name" value="Prot_kinase_dom"/>
</dbReference>
<dbReference type="OrthoDB" id="4062651at2759"/>
<feature type="region of interest" description="Disordered" evidence="1">
    <location>
        <begin position="609"/>
        <end position="653"/>
    </location>
</feature>
<feature type="compositionally biased region" description="Polar residues" evidence="1">
    <location>
        <begin position="1434"/>
        <end position="1448"/>
    </location>
</feature>
<dbReference type="Pfam" id="PF00069">
    <property type="entry name" value="Pkinase"/>
    <property type="match status" value="1"/>
</dbReference>
<feature type="domain" description="Protein kinase" evidence="2">
    <location>
        <begin position="134"/>
        <end position="521"/>
    </location>
</feature>
<feature type="region of interest" description="Disordered" evidence="1">
    <location>
        <begin position="956"/>
        <end position="1104"/>
    </location>
</feature>
<gene>
    <name evidence="3" type="ORF">B0A50_00305</name>
</gene>
<dbReference type="EMBL" id="NAJL01000001">
    <property type="protein sequence ID" value="TKA34325.1"/>
    <property type="molecule type" value="Genomic_DNA"/>
</dbReference>
<dbReference type="PANTHER" id="PTHR44305">
    <property type="entry name" value="SI:DKEY-192D15.2-RELATED"/>
    <property type="match status" value="1"/>
</dbReference>
<feature type="compositionally biased region" description="Low complexity" evidence="1">
    <location>
        <begin position="1016"/>
        <end position="1029"/>
    </location>
</feature>
<name>A0A4U0UI89_9PEZI</name>
<feature type="compositionally biased region" description="Polar residues" evidence="1">
    <location>
        <begin position="1389"/>
        <end position="1408"/>
    </location>
</feature>
<dbReference type="GO" id="GO:0004672">
    <property type="term" value="F:protein kinase activity"/>
    <property type="evidence" value="ECO:0007669"/>
    <property type="project" value="InterPro"/>
</dbReference>
<evidence type="ECO:0000313" key="4">
    <source>
        <dbReference type="Proteomes" id="UP000308549"/>
    </source>
</evidence>
<keyword evidence="4" id="KW-1185">Reference proteome</keyword>
<dbReference type="GO" id="GO:0005524">
    <property type="term" value="F:ATP binding"/>
    <property type="evidence" value="ECO:0007669"/>
    <property type="project" value="InterPro"/>
</dbReference>
<reference evidence="3 4" key="1">
    <citation type="submission" date="2017-03" db="EMBL/GenBank/DDBJ databases">
        <title>Genomes of endolithic fungi from Antarctica.</title>
        <authorList>
            <person name="Coleine C."/>
            <person name="Masonjones S."/>
            <person name="Stajich J.E."/>
        </authorList>
    </citation>
    <scope>NUCLEOTIDE SEQUENCE [LARGE SCALE GENOMIC DNA]</scope>
    <source>
        <strain evidence="3 4">CCFEE 6315</strain>
    </source>
</reference>
<feature type="compositionally biased region" description="Low complexity" evidence="1">
    <location>
        <begin position="1086"/>
        <end position="1103"/>
    </location>
</feature>
<sequence>MGTRSYADVPPTAATIALNAYIFGFGGHSLVTPHAALKHLWWTDQRIHAKVTRPFIVSKLRGEEREFLDRPLAFGEGLTDDTYMEWILDRAKRLFLILTEIGVPDQIFGCIDDSWDDDDLPISMDNVKNLDLAYENDDELNKKFYDTQFVYLLRELRPGAHIDYGPNEHIPMDYVNTLPPAVSLQAWDRVHFPGRPEEIFMRRKYALIDKETGHDYRQAFMQDVQAARSLRHEHIAGVWASYTSEDAGHVLSDFVGEHTLGTFIDHRTPMQFMRVSATERPALLLEWMHCLSDALASLHHRGTAHTAIRPSNILIDHDNHIGFADVGTLRTLQRGKKPQKTESYDYAAPELQVCKTPLVVASSPPISSMSAFSKLRKMSSSTSGSSSGSSTGSSTRSNNPEQLKDLPEAAPEMSDMYSLACVFLEIITFMLRGKLNDFVRFRSSRIASPNHAKVRIDHSFHCDPDKIEAWMEVLKDDCSKRTEQVFKGVPDLLGLLRMMMAQNALLRPTAIETRDRIREILVEQCGIETLCCSRKSAGLIQHRCEQRSASTAFTEGHRPAGGQANVFGSESNLLLTELLRRDRPELAPLPQFDTNGMSRKGKQRAISPLDFGHQRGTGPPPTPSVPESTIGHSTPRPLSPTRRSEPRHESPMRRAEPFRLLAPAPGPQHQVSSNVRDLAQQQAQRAERVEQAVPQYFHRSQVMAPPAPPMGVQQPNAAAEQGYMRALQAGQEMEAYQSQLHLQGMHAAMGRRFQYQQQYQQQQQQPQQLYMPYSHEATQMMVGMGHPHYGAMQQPYFRQPANAFMAKLTQPPAVAGVMGAPQPGMPLRGFNGVASPPAGATLPRRQAAGGGMPPPPSPTPAMYDFVRVLQEHYAGHEDVLLNFYSICERFQTSLITAEEFYLAMYHLLDRTHSLQFLPQFEAFLPPAWEGRGTAWIRHAIGMDDAVEQPPSEAFLGASTAGASNATKRQTEQESERPAKARKRAQVMGQDDEHINSNKESLIVKLPVRSHGKAKLTKTTAQKKTFQPQQDGNRNIDHRLASDSDGAGPTPTKAKKRPVNGFKSSERLPPPTTSTVQQISNDQERQSISTPSSSIPSLGSHVSGTSLQAQPANLTTLPQTTLDELASDRPLPKVGKLKRLSALPSAQVPHFGPVYPTRRAVLAREDRPYIHGICGQGFKHPEDVKTHHMGSGRKHIGCAAIRAAVAKEGKTAKSGFAEWDSHESCAVGYQAIKYAAVEGGYVILNQVSWDKLNRAIKAGRDFAKKQRKDSGVEEANANAEETSDVGFSTQDATAEHETGVAIMGAMSDFEPLHNNLDKHHSSLMGVRTSDQDIHMQDAAAAIEKGVATTGPRLGKAPSTRLDKRVNSLRGADVMWNTGQDVHMTDAAVEDTSTQGQHVTPPSSELKSPTDSILAAIDFGLGENASQPDGGAPELTSRSIQQETATSSPAASLHKGGVLKRKVVTAGSDENAGETSDTSPLGDRAKK</sequence>
<feature type="region of interest" description="Disordered" evidence="1">
    <location>
        <begin position="1263"/>
        <end position="1289"/>
    </location>
</feature>
<feature type="region of interest" description="Disordered" evidence="1">
    <location>
        <begin position="837"/>
        <end position="856"/>
    </location>
</feature>
<dbReference type="InterPro" id="IPR011009">
    <property type="entry name" value="Kinase-like_dom_sf"/>
</dbReference>
<feature type="compositionally biased region" description="Basic and acidic residues" evidence="1">
    <location>
        <begin position="968"/>
        <end position="978"/>
    </location>
</feature>
<feature type="compositionally biased region" description="Basic and acidic residues" evidence="1">
    <location>
        <begin position="642"/>
        <end position="653"/>
    </location>
</feature>
<feature type="region of interest" description="Disordered" evidence="1">
    <location>
        <begin position="378"/>
        <end position="404"/>
    </location>
</feature>
<organism evidence="3 4">
    <name type="scientific">Salinomyces thailandicus</name>
    <dbReference type="NCBI Taxonomy" id="706561"/>
    <lineage>
        <taxon>Eukaryota</taxon>
        <taxon>Fungi</taxon>
        <taxon>Dikarya</taxon>
        <taxon>Ascomycota</taxon>
        <taxon>Pezizomycotina</taxon>
        <taxon>Dothideomycetes</taxon>
        <taxon>Dothideomycetidae</taxon>
        <taxon>Mycosphaerellales</taxon>
        <taxon>Teratosphaeriaceae</taxon>
        <taxon>Salinomyces</taxon>
    </lineage>
</organism>
<comment type="caution">
    <text evidence="3">The sequence shown here is derived from an EMBL/GenBank/DDBJ whole genome shotgun (WGS) entry which is preliminary data.</text>
</comment>
<dbReference type="PANTHER" id="PTHR44305:SF24">
    <property type="entry name" value="TYROSINE-PROTEIN KINASE C03B1.5-RELATED"/>
    <property type="match status" value="1"/>
</dbReference>
<dbReference type="SUPFAM" id="SSF56112">
    <property type="entry name" value="Protein kinase-like (PK-like)"/>
    <property type="match status" value="1"/>
</dbReference>
<protein>
    <recommendedName>
        <fullName evidence="2">Protein kinase domain-containing protein</fullName>
    </recommendedName>
</protein>
<feature type="compositionally biased region" description="Low complexity" evidence="1">
    <location>
        <begin position="378"/>
        <end position="395"/>
    </location>
</feature>
<evidence type="ECO:0000313" key="3">
    <source>
        <dbReference type="EMBL" id="TKA34325.1"/>
    </source>
</evidence>
<dbReference type="Gene3D" id="1.10.510.10">
    <property type="entry name" value="Transferase(Phosphotransferase) domain 1"/>
    <property type="match status" value="1"/>
</dbReference>
<dbReference type="PROSITE" id="PS50011">
    <property type="entry name" value="PROTEIN_KINASE_DOM"/>
    <property type="match status" value="1"/>
</dbReference>
<dbReference type="Proteomes" id="UP000308549">
    <property type="component" value="Unassembled WGS sequence"/>
</dbReference>
<evidence type="ECO:0000259" key="2">
    <source>
        <dbReference type="PROSITE" id="PS50011"/>
    </source>
</evidence>
<dbReference type="InterPro" id="IPR053083">
    <property type="entry name" value="TF_kinase-domain_protein"/>
</dbReference>
<feature type="region of interest" description="Disordered" evidence="1">
    <location>
        <begin position="1420"/>
        <end position="1485"/>
    </location>
</feature>
<dbReference type="SMART" id="SM00220">
    <property type="entry name" value="S_TKc"/>
    <property type="match status" value="1"/>
</dbReference>
<feature type="region of interest" description="Disordered" evidence="1">
    <location>
        <begin position="1387"/>
        <end position="1408"/>
    </location>
</feature>